<proteinExistence type="inferred from homology"/>
<feature type="domain" description="Peptidase M3A/M3B catalytic" evidence="8">
    <location>
        <begin position="148"/>
        <end position="559"/>
    </location>
</feature>
<name>A0A7S2W7S7_9STRA</name>
<gene>
    <name evidence="9" type="ORF">QSP1433_LOCUS3338</name>
</gene>
<evidence type="ECO:0000256" key="5">
    <source>
        <dbReference type="ARBA" id="ARBA00023049"/>
    </source>
</evidence>
<keyword evidence="7" id="KW-0175">Coiled coil</keyword>
<dbReference type="GO" id="GO:0006508">
    <property type="term" value="P:proteolysis"/>
    <property type="evidence" value="ECO:0007669"/>
    <property type="project" value="UniProtKB-KW"/>
</dbReference>
<evidence type="ECO:0000256" key="3">
    <source>
        <dbReference type="ARBA" id="ARBA00022801"/>
    </source>
</evidence>
<protein>
    <recommendedName>
        <fullName evidence="8">Peptidase M3A/M3B catalytic domain-containing protein</fullName>
    </recommendedName>
</protein>
<keyword evidence="1 6" id="KW-0645">Protease</keyword>
<keyword evidence="3 6" id="KW-0378">Hydrolase</keyword>
<evidence type="ECO:0000256" key="6">
    <source>
        <dbReference type="RuleBase" id="RU003435"/>
    </source>
</evidence>
<dbReference type="GO" id="GO:0046872">
    <property type="term" value="F:metal ion binding"/>
    <property type="evidence" value="ECO:0007669"/>
    <property type="project" value="UniProtKB-UniRule"/>
</dbReference>
<dbReference type="PANTHER" id="PTHR11804:SF84">
    <property type="entry name" value="SACCHAROLYSIN"/>
    <property type="match status" value="1"/>
</dbReference>
<keyword evidence="5 6" id="KW-0482">Metalloprotease</keyword>
<comment type="cofactor">
    <cofactor evidence="6">
        <name>Zn(2+)</name>
        <dbReference type="ChEBI" id="CHEBI:29105"/>
    </cofactor>
    <text evidence="6">Binds 1 zinc ion.</text>
</comment>
<dbReference type="InterPro" id="IPR001567">
    <property type="entry name" value="Pept_M3A_M3B_dom"/>
</dbReference>
<dbReference type="AlphaFoldDB" id="A0A7S2W7S7"/>
<sequence length="635" mass="71151">MGSQGATASPVAVIERVNEEYIKLHKAFEDEFWATKMNLKGNSSEKFSKSKVALDEYLMDKANLQLVTDCLESDVPKSEAERKVLEIMKKTFSCYTMESEEAAKIKKQLTEKEQELAQFRRNMKLGYTDPESGEFVEASSVQLRTKMRVSDDEKVRKACYEGLVSIGDRVAEPLVEIVKLRNKMAQLLGYKDFYDYNVTSVEGFSKATLFEILDKLVVKTKSKLACARDELKTEKGTESFNPLEPWNVAFALSGTIETELSPYFPFTSAVEMWGKTFSKLGIKYQGSNLNLDLVDRKGKYSNGFAHWPVPAHRSGSGEWVPSTGNFTSLASPNAVGSGRSCLKTLMHEAGHAAHFASVDPVEGCGTPLFCQERAPTSVAYAECQSMTLDSIIKDADWIAKYAKNGNGERVPWALLEKYFKSIYPYSVFDLRGMLMTPYFEKAIYECPAEELTAEHIKEMAASVEIEITGGRNPLPAMAVPHILSSESCCYYHGYVLAEMSVHQNRKHFIEKFGSFCDNPNVGPELLNGYWKAGNSVSFLDLVKNTTGRALSADAWLEQIVMDTDDRVAKQKAKYEQGIKESLEEEKGEETKIDLDLNFRVVHGDEVIADSKLDGGFHGTTQKFKTWIQKNYATES</sequence>
<evidence type="ECO:0000313" key="9">
    <source>
        <dbReference type="EMBL" id="CAD9670903.1"/>
    </source>
</evidence>
<evidence type="ECO:0000259" key="8">
    <source>
        <dbReference type="Pfam" id="PF01432"/>
    </source>
</evidence>
<evidence type="ECO:0000256" key="7">
    <source>
        <dbReference type="SAM" id="Coils"/>
    </source>
</evidence>
<keyword evidence="2 6" id="KW-0479">Metal-binding</keyword>
<evidence type="ECO:0000256" key="1">
    <source>
        <dbReference type="ARBA" id="ARBA00022670"/>
    </source>
</evidence>
<dbReference type="SUPFAM" id="SSF55486">
    <property type="entry name" value="Metalloproteases ('zincins'), catalytic domain"/>
    <property type="match status" value="1"/>
</dbReference>
<feature type="coiled-coil region" evidence="7">
    <location>
        <begin position="95"/>
        <end position="122"/>
    </location>
</feature>
<dbReference type="PANTHER" id="PTHR11804">
    <property type="entry name" value="PROTEASE M3 THIMET OLIGOPEPTIDASE-RELATED"/>
    <property type="match status" value="1"/>
</dbReference>
<evidence type="ECO:0000256" key="4">
    <source>
        <dbReference type="ARBA" id="ARBA00022833"/>
    </source>
</evidence>
<evidence type="ECO:0000256" key="2">
    <source>
        <dbReference type="ARBA" id="ARBA00022723"/>
    </source>
</evidence>
<keyword evidence="4 6" id="KW-0862">Zinc</keyword>
<dbReference type="Pfam" id="PF01432">
    <property type="entry name" value="Peptidase_M3"/>
    <property type="match status" value="1"/>
</dbReference>
<dbReference type="Gene3D" id="1.10.1370.30">
    <property type="match status" value="2"/>
</dbReference>
<dbReference type="EMBL" id="HBHK01005683">
    <property type="protein sequence ID" value="CAD9670903.1"/>
    <property type="molecule type" value="Transcribed_RNA"/>
</dbReference>
<dbReference type="GO" id="GO:0004222">
    <property type="term" value="F:metalloendopeptidase activity"/>
    <property type="evidence" value="ECO:0007669"/>
    <property type="project" value="InterPro"/>
</dbReference>
<organism evidence="9">
    <name type="scientific">Mucochytrium quahogii</name>
    <dbReference type="NCBI Taxonomy" id="96639"/>
    <lineage>
        <taxon>Eukaryota</taxon>
        <taxon>Sar</taxon>
        <taxon>Stramenopiles</taxon>
        <taxon>Bigyra</taxon>
        <taxon>Labyrinthulomycetes</taxon>
        <taxon>Thraustochytrida</taxon>
        <taxon>Thraustochytriidae</taxon>
        <taxon>Mucochytrium</taxon>
    </lineage>
</organism>
<comment type="similarity">
    <text evidence="6">Belongs to the peptidase M3 family.</text>
</comment>
<dbReference type="GO" id="GO:0006518">
    <property type="term" value="P:peptide metabolic process"/>
    <property type="evidence" value="ECO:0007669"/>
    <property type="project" value="TreeGrafter"/>
</dbReference>
<dbReference type="InterPro" id="IPR045090">
    <property type="entry name" value="Pept_M3A_M3B"/>
</dbReference>
<reference evidence="9" key="1">
    <citation type="submission" date="2021-01" db="EMBL/GenBank/DDBJ databases">
        <authorList>
            <person name="Corre E."/>
            <person name="Pelletier E."/>
            <person name="Niang G."/>
            <person name="Scheremetjew M."/>
            <person name="Finn R."/>
            <person name="Kale V."/>
            <person name="Holt S."/>
            <person name="Cochrane G."/>
            <person name="Meng A."/>
            <person name="Brown T."/>
            <person name="Cohen L."/>
        </authorList>
    </citation>
    <scope>NUCLEOTIDE SEQUENCE</scope>
    <source>
        <strain evidence="9">NY070348D</strain>
    </source>
</reference>
<accession>A0A7S2W7S7</accession>